<feature type="compositionally biased region" description="Basic residues" evidence="1">
    <location>
        <begin position="107"/>
        <end position="121"/>
    </location>
</feature>
<protein>
    <submittedName>
        <fullName evidence="2">Uncharacterized protein</fullName>
    </submittedName>
</protein>
<accession>A0A3R7N0W2</accession>
<feature type="compositionally biased region" description="Pro residues" evidence="1">
    <location>
        <begin position="44"/>
        <end position="73"/>
    </location>
</feature>
<evidence type="ECO:0000313" key="3">
    <source>
        <dbReference type="Proteomes" id="UP000283509"/>
    </source>
</evidence>
<gene>
    <name evidence="2" type="ORF">C7M84_007252</name>
</gene>
<dbReference type="STRING" id="6689.A0A3R7N0W2"/>
<feature type="compositionally biased region" description="Pro residues" evidence="1">
    <location>
        <begin position="164"/>
        <end position="176"/>
    </location>
</feature>
<feature type="compositionally biased region" description="Pro residues" evidence="1">
    <location>
        <begin position="225"/>
        <end position="240"/>
    </location>
</feature>
<evidence type="ECO:0000313" key="2">
    <source>
        <dbReference type="EMBL" id="ROT74260.1"/>
    </source>
</evidence>
<name>A0A3R7N0W2_PENVA</name>
<organism evidence="2 3">
    <name type="scientific">Penaeus vannamei</name>
    <name type="common">Whiteleg shrimp</name>
    <name type="synonym">Litopenaeus vannamei</name>
    <dbReference type="NCBI Taxonomy" id="6689"/>
    <lineage>
        <taxon>Eukaryota</taxon>
        <taxon>Metazoa</taxon>
        <taxon>Ecdysozoa</taxon>
        <taxon>Arthropoda</taxon>
        <taxon>Crustacea</taxon>
        <taxon>Multicrustacea</taxon>
        <taxon>Malacostraca</taxon>
        <taxon>Eumalacostraca</taxon>
        <taxon>Eucarida</taxon>
        <taxon>Decapoda</taxon>
        <taxon>Dendrobranchiata</taxon>
        <taxon>Penaeoidea</taxon>
        <taxon>Penaeidae</taxon>
        <taxon>Penaeus</taxon>
    </lineage>
</organism>
<reference evidence="2 3" key="2">
    <citation type="submission" date="2019-01" db="EMBL/GenBank/DDBJ databases">
        <title>The decoding of complex shrimp genome reveals the adaptation for benthos swimmer, frequently molting mechanism and breeding impact on genome.</title>
        <authorList>
            <person name="Sun Y."/>
            <person name="Gao Y."/>
            <person name="Yu Y."/>
        </authorList>
    </citation>
    <scope>NUCLEOTIDE SEQUENCE [LARGE SCALE GENOMIC DNA]</scope>
    <source>
        <tissue evidence="2">Muscle</tissue>
    </source>
</reference>
<sequence>MQPVEKRCFPGDSGGIAKRAKVSEQRLACACSVHGAPTRARGHPSPPGTAPPAHPGTAPSPPRRAPGAAPQPTPGRGAPSRAPQPTRHAPPTAPSPPGRGAPATRRGAPHPARRPPARRPAHPGAAPPAHPARRPPTPRRPQHPARPQPSPAHPARRPSHPAAPTSPPPGGAPSPPGRVHEGTRAVILFPNAQALVRGPCILCGRQVARARLERERGLLTERPPLRPSAPPHLAATPPPGRRSGLHFLSSNPMFSEMRLDFAGSGTHGAAVFRLRRLMNPPKRERQRERQTPTRARGLQRLRGGGASLMTSRERPFLLCRNKNCYSRESSARPGTSVKVEIRLRQKRRLTERARKRLGRRNRPKWRRTFPNLRWRPPSALAGPGGRPQHQRARVPAASASVGPKASRQPSRGAEEGGLARSRSAVNVCFWGTFEARW</sequence>
<feature type="compositionally biased region" description="Basic and acidic residues" evidence="1">
    <location>
        <begin position="281"/>
        <end position="291"/>
    </location>
</feature>
<feature type="region of interest" description="Disordered" evidence="1">
    <location>
        <begin position="369"/>
        <end position="419"/>
    </location>
</feature>
<comment type="caution">
    <text evidence="2">The sequence shown here is derived from an EMBL/GenBank/DDBJ whole genome shotgun (WGS) entry which is preliminary data.</text>
</comment>
<feature type="compositionally biased region" description="Low complexity" evidence="1">
    <location>
        <begin position="74"/>
        <end position="90"/>
    </location>
</feature>
<feature type="region of interest" description="Disordered" evidence="1">
    <location>
        <begin position="276"/>
        <end position="298"/>
    </location>
</feature>
<keyword evidence="3" id="KW-1185">Reference proteome</keyword>
<dbReference type="Proteomes" id="UP000283509">
    <property type="component" value="Unassembled WGS sequence"/>
</dbReference>
<feature type="region of interest" description="Disordered" evidence="1">
    <location>
        <begin position="35"/>
        <end position="180"/>
    </location>
</feature>
<feature type="compositionally biased region" description="Basic residues" evidence="1">
    <location>
        <begin position="131"/>
        <end position="143"/>
    </location>
</feature>
<dbReference type="EMBL" id="QCYY01001918">
    <property type="protein sequence ID" value="ROT74260.1"/>
    <property type="molecule type" value="Genomic_DNA"/>
</dbReference>
<evidence type="ECO:0000256" key="1">
    <source>
        <dbReference type="SAM" id="MobiDB-lite"/>
    </source>
</evidence>
<feature type="region of interest" description="Disordered" evidence="1">
    <location>
        <begin position="219"/>
        <end position="242"/>
    </location>
</feature>
<proteinExistence type="predicted"/>
<dbReference type="AlphaFoldDB" id="A0A3R7N0W2"/>
<reference evidence="2 3" key="1">
    <citation type="submission" date="2018-04" db="EMBL/GenBank/DDBJ databases">
        <authorList>
            <person name="Zhang X."/>
            <person name="Yuan J."/>
            <person name="Li F."/>
            <person name="Xiang J."/>
        </authorList>
    </citation>
    <scope>NUCLEOTIDE SEQUENCE [LARGE SCALE GENOMIC DNA]</scope>
    <source>
        <tissue evidence="2">Muscle</tissue>
    </source>
</reference>